<dbReference type="SUPFAM" id="SSF56601">
    <property type="entry name" value="beta-lactamase/transpeptidase-like"/>
    <property type="match status" value="1"/>
</dbReference>
<dbReference type="PROSITE" id="PS51257">
    <property type="entry name" value="PROKAR_LIPOPROTEIN"/>
    <property type="match status" value="1"/>
</dbReference>
<evidence type="ECO:0000259" key="1">
    <source>
        <dbReference type="Pfam" id="PF13354"/>
    </source>
</evidence>
<accession>A0A381X4T7</accession>
<dbReference type="Gene3D" id="3.40.710.10">
    <property type="entry name" value="DD-peptidase/beta-lactamase superfamily"/>
    <property type="match status" value="1"/>
</dbReference>
<sequence length="339" mass="36418">MQDPSMRTVNRNETARSYCLVLFVSLLGSFAMGCGPTAPVVEDTSEEGISTAVMDTAVLDAQLDELLKAGQDDGMEVSVWVGGHEDDPWYARNAEVWRPVASAIKVAYLIELFNTYADQLDGVLEGAAEIVTDSTHPAIAHFNDEQQSDIRDHLANATVREVGQMMIRGVGVSNAVYNAAANVTTAVLGGPAGLTKFIHGRDPAFAGLVSRRYMQADRVIKGDNEATAAALGVVLQRVAFRRVPKTDAETTQAMWDILHVPEDAGPTGSHYFKSGSLDSDPLTRIRSGFWESPTGIVVYVVMVEQPNPGSRTREEAGLHLADVSVAVTDAVLTAARMGQ</sequence>
<proteinExistence type="predicted"/>
<dbReference type="InterPro" id="IPR012338">
    <property type="entry name" value="Beta-lactam/transpept-like"/>
</dbReference>
<gene>
    <name evidence="2" type="ORF">METZ01_LOCUS112071</name>
</gene>
<reference evidence="2" key="1">
    <citation type="submission" date="2018-05" db="EMBL/GenBank/DDBJ databases">
        <authorList>
            <person name="Lanie J.A."/>
            <person name="Ng W.-L."/>
            <person name="Kazmierczak K.M."/>
            <person name="Andrzejewski T.M."/>
            <person name="Davidsen T.M."/>
            <person name="Wayne K.J."/>
            <person name="Tettelin H."/>
            <person name="Glass J.I."/>
            <person name="Rusch D."/>
            <person name="Podicherti R."/>
            <person name="Tsui H.-C.T."/>
            <person name="Winkler M.E."/>
        </authorList>
    </citation>
    <scope>NUCLEOTIDE SEQUENCE</scope>
</reference>
<dbReference type="InterPro" id="IPR045155">
    <property type="entry name" value="Beta-lactam_cat"/>
</dbReference>
<protein>
    <recommendedName>
        <fullName evidence="1">Beta-lactamase class A catalytic domain-containing protein</fullName>
    </recommendedName>
</protein>
<dbReference type="GO" id="GO:0030655">
    <property type="term" value="P:beta-lactam antibiotic catabolic process"/>
    <property type="evidence" value="ECO:0007669"/>
    <property type="project" value="InterPro"/>
</dbReference>
<evidence type="ECO:0000313" key="2">
    <source>
        <dbReference type="EMBL" id="SVA59217.1"/>
    </source>
</evidence>
<organism evidence="2">
    <name type="scientific">marine metagenome</name>
    <dbReference type="NCBI Taxonomy" id="408172"/>
    <lineage>
        <taxon>unclassified sequences</taxon>
        <taxon>metagenomes</taxon>
        <taxon>ecological metagenomes</taxon>
    </lineage>
</organism>
<dbReference type="Pfam" id="PF13354">
    <property type="entry name" value="Beta-lactamase2"/>
    <property type="match status" value="1"/>
</dbReference>
<name>A0A381X4T7_9ZZZZ</name>
<dbReference type="AlphaFoldDB" id="A0A381X4T7"/>
<dbReference type="EMBL" id="UINC01013757">
    <property type="protein sequence ID" value="SVA59217.1"/>
    <property type="molecule type" value="Genomic_DNA"/>
</dbReference>
<dbReference type="GO" id="GO:0008800">
    <property type="term" value="F:beta-lactamase activity"/>
    <property type="evidence" value="ECO:0007669"/>
    <property type="project" value="InterPro"/>
</dbReference>
<feature type="domain" description="Beta-lactamase class A catalytic" evidence="1">
    <location>
        <begin position="85"/>
        <end position="259"/>
    </location>
</feature>